<dbReference type="Proteomes" id="UP000789901">
    <property type="component" value="Unassembled WGS sequence"/>
</dbReference>
<gene>
    <name evidence="1" type="ORF">GMARGA_LOCUS17731</name>
</gene>
<sequence length="47" mass="5471">MSELTIQKQEVKKYESVIEEECLEGTEKYFAISPEGDFLVEFKVVNL</sequence>
<comment type="caution">
    <text evidence="1">The sequence shown here is derived from an EMBL/GenBank/DDBJ whole genome shotgun (WGS) entry which is preliminary data.</text>
</comment>
<reference evidence="1 2" key="1">
    <citation type="submission" date="2021-06" db="EMBL/GenBank/DDBJ databases">
        <authorList>
            <person name="Kallberg Y."/>
            <person name="Tangrot J."/>
            <person name="Rosling A."/>
        </authorList>
    </citation>
    <scope>NUCLEOTIDE SEQUENCE [LARGE SCALE GENOMIC DNA]</scope>
    <source>
        <strain evidence="1 2">120-4 pot B 10/14</strain>
    </source>
</reference>
<feature type="non-terminal residue" evidence="1">
    <location>
        <position position="47"/>
    </location>
</feature>
<evidence type="ECO:0000313" key="1">
    <source>
        <dbReference type="EMBL" id="CAG8763311.1"/>
    </source>
</evidence>
<name>A0ABN7VEX9_GIGMA</name>
<keyword evidence="2" id="KW-1185">Reference proteome</keyword>
<accession>A0ABN7VEX9</accession>
<dbReference type="EMBL" id="CAJVQB010013619">
    <property type="protein sequence ID" value="CAG8763311.1"/>
    <property type="molecule type" value="Genomic_DNA"/>
</dbReference>
<organism evidence="1 2">
    <name type="scientific">Gigaspora margarita</name>
    <dbReference type="NCBI Taxonomy" id="4874"/>
    <lineage>
        <taxon>Eukaryota</taxon>
        <taxon>Fungi</taxon>
        <taxon>Fungi incertae sedis</taxon>
        <taxon>Mucoromycota</taxon>
        <taxon>Glomeromycotina</taxon>
        <taxon>Glomeromycetes</taxon>
        <taxon>Diversisporales</taxon>
        <taxon>Gigasporaceae</taxon>
        <taxon>Gigaspora</taxon>
    </lineage>
</organism>
<proteinExistence type="predicted"/>
<evidence type="ECO:0000313" key="2">
    <source>
        <dbReference type="Proteomes" id="UP000789901"/>
    </source>
</evidence>
<protein>
    <submittedName>
        <fullName evidence="1">4606_t:CDS:1</fullName>
    </submittedName>
</protein>